<dbReference type="FunFam" id="1.25.40.10:FF:000031">
    <property type="entry name" value="Pentatricopeptide repeat-containing protein mitochondrial"/>
    <property type="match status" value="1"/>
</dbReference>
<dbReference type="EMBL" id="JAUHHV010000001">
    <property type="protein sequence ID" value="KAK1435168.1"/>
    <property type="molecule type" value="Genomic_DNA"/>
</dbReference>
<gene>
    <name evidence="5" type="ORF">QVD17_00928</name>
</gene>
<keyword evidence="2" id="KW-0677">Repeat</keyword>
<dbReference type="Pfam" id="PF01535">
    <property type="entry name" value="PPR"/>
    <property type="match status" value="2"/>
</dbReference>
<dbReference type="Pfam" id="PF13041">
    <property type="entry name" value="PPR_2"/>
    <property type="match status" value="4"/>
</dbReference>
<evidence type="ECO:0000256" key="2">
    <source>
        <dbReference type="ARBA" id="ARBA00022737"/>
    </source>
</evidence>
<evidence type="ECO:0000256" key="3">
    <source>
        <dbReference type="PROSITE-ProRule" id="PRU00708"/>
    </source>
</evidence>
<evidence type="ECO:0000256" key="1">
    <source>
        <dbReference type="ARBA" id="ARBA00006643"/>
    </source>
</evidence>
<feature type="repeat" description="PPR" evidence="3">
    <location>
        <begin position="454"/>
        <end position="488"/>
    </location>
</feature>
<dbReference type="InterPro" id="IPR046848">
    <property type="entry name" value="E_motif"/>
</dbReference>
<dbReference type="Gene3D" id="1.25.40.10">
    <property type="entry name" value="Tetratricopeptide repeat domain"/>
    <property type="match status" value="5"/>
</dbReference>
<proteinExistence type="inferred from homology"/>
<dbReference type="Proteomes" id="UP001229421">
    <property type="component" value="Unassembled WGS sequence"/>
</dbReference>
<feature type="repeat" description="PPR" evidence="3">
    <location>
        <begin position="555"/>
        <end position="585"/>
    </location>
</feature>
<organism evidence="5 6">
    <name type="scientific">Tagetes erecta</name>
    <name type="common">African marigold</name>
    <dbReference type="NCBI Taxonomy" id="13708"/>
    <lineage>
        <taxon>Eukaryota</taxon>
        <taxon>Viridiplantae</taxon>
        <taxon>Streptophyta</taxon>
        <taxon>Embryophyta</taxon>
        <taxon>Tracheophyta</taxon>
        <taxon>Spermatophyta</taxon>
        <taxon>Magnoliopsida</taxon>
        <taxon>eudicotyledons</taxon>
        <taxon>Gunneridae</taxon>
        <taxon>Pentapetalae</taxon>
        <taxon>asterids</taxon>
        <taxon>campanulids</taxon>
        <taxon>Asterales</taxon>
        <taxon>Asteraceae</taxon>
        <taxon>Asteroideae</taxon>
        <taxon>Heliantheae alliance</taxon>
        <taxon>Tageteae</taxon>
        <taxon>Tagetes</taxon>
    </lineage>
</organism>
<dbReference type="GO" id="GO:0008270">
    <property type="term" value="F:zinc ion binding"/>
    <property type="evidence" value="ECO:0007669"/>
    <property type="project" value="InterPro"/>
</dbReference>
<dbReference type="GO" id="GO:0003723">
    <property type="term" value="F:RNA binding"/>
    <property type="evidence" value="ECO:0007669"/>
    <property type="project" value="InterPro"/>
</dbReference>
<dbReference type="AlphaFoldDB" id="A0AAD8P6A8"/>
<evidence type="ECO:0000313" key="6">
    <source>
        <dbReference type="Proteomes" id="UP001229421"/>
    </source>
</evidence>
<dbReference type="PANTHER" id="PTHR47926:SF482">
    <property type="entry name" value="PENTATRICOPEPTIDE REPEAT-CONTAINING PROTEIN CHLOROPLASTIC"/>
    <property type="match status" value="1"/>
</dbReference>
<dbReference type="GO" id="GO:0009451">
    <property type="term" value="P:RNA modification"/>
    <property type="evidence" value="ECO:0007669"/>
    <property type="project" value="InterPro"/>
</dbReference>
<sequence length="964" mass="108099">MYGQNTPSYQLDVQQNIYPPKANYLSKMELPLPLSPCLNKLHFTPKQTPESKHWNLLIKHHTKLKEDQSILNTYTQMESLGILPDNATLPLVLKACGRLRAVDRGKKLHNAVLGTDLVSDIRAQTALVDFYSKCGMLMDARKVFDEMPDRDVVSWNAMISGCVGCSEYKQALALFSLMQIGNLKANAVTVVELIRACGELLELRLGKEIHGYCLRNGLFDSNPHVGTSLIGFYLKFDPSIAFLVFKMLGSRNTVSWNSMISGYVNHGDSLKSINLFISMLTEGFKCDSVTMLVVIKACAEYGNLELGMQVHQLVIKFGYNNMHITNALMNMYTKFADFGSSFELFNSIPTKDAALWNSMLSCSIESGFIDDSIKIFLEMQLDEIQINERTLVIILPLCVHLSNGLVNGKSLHAYAIKIGKENNPHIGNSLVNMYTLFNHVEDATRIFATMIVSDVISYNVFISGLVHNNLTVQAFEIFIQMVELGIKPNSQTITSILPAFDSAEHLNVGRSLHGYVMKCGIQIDASLNTALTEMYINCEDEETGRDLFENYPDKDSISWNSLLSTYIKNNQEQEALILFHRMISRVKPTYVTIISVLSLYTHLSNLPQGRCLHAYTLRRFSSLDLELSLANAFITMYARCGSLEYAEKIFYNLPQKNIVSWNAMIGGYGMHGRGDDAMLTFSKMVNEEIKPTQVTFVSALSACSHSGMIHTGLILFHSMVQDFCITPERVHYACLVDLLARGGLLNEAKSVIDTMPMAPDASIWRALIGACRIYSNTHMAKSAFESLIELEPTNAGNYVLLSNIYAANGLWSEVKSLRLIVKNKGLKKAAGRSWIVMKSKLHLFAAGDKSHKQSEKIYKKLTFLLTSIKEMGYVPDLSWVLHDEDDERKLARLSSHSEKLAIAFGLMSVNSGSPILITKNLRICGDCHEFSKYVSKLTKRTIILRDAARFHHFVDGSCSCKDYW</sequence>
<dbReference type="NCBIfam" id="TIGR00756">
    <property type="entry name" value="PPR"/>
    <property type="match status" value="5"/>
</dbReference>
<comment type="caution">
    <text evidence="5">The sequence shown here is derived from an EMBL/GenBank/DDBJ whole genome shotgun (WGS) entry which is preliminary data.</text>
</comment>
<evidence type="ECO:0000313" key="5">
    <source>
        <dbReference type="EMBL" id="KAK1435168.1"/>
    </source>
</evidence>
<reference evidence="5" key="1">
    <citation type="journal article" date="2023" name="bioRxiv">
        <title>Improved chromosome-level genome assembly for marigold (Tagetes erecta).</title>
        <authorList>
            <person name="Jiang F."/>
            <person name="Yuan L."/>
            <person name="Wang S."/>
            <person name="Wang H."/>
            <person name="Xu D."/>
            <person name="Wang A."/>
            <person name="Fan W."/>
        </authorList>
    </citation>
    <scope>NUCLEOTIDE SEQUENCE</scope>
    <source>
        <strain evidence="5">WSJ</strain>
        <tissue evidence="5">Leaf</tissue>
    </source>
</reference>
<feature type="repeat" description="PPR" evidence="3">
    <location>
        <begin position="352"/>
        <end position="386"/>
    </location>
</feature>
<dbReference type="Pfam" id="PF14432">
    <property type="entry name" value="DYW_deaminase"/>
    <property type="match status" value="1"/>
</dbReference>
<keyword evidence="6" id="KW-1185">Reference proteome</keyword>
<dbReference type="FunFam" id="1.25.40.10:FF:000366">
    <property type="entry name" value="Pentatricopeptide (PPR) repeat-containing protein"/>
    <property type="match status" value="1"/>
</dbReference>
<feature type="domain" description="DYW" evidence="4">
    <location>
        <begin position="872"/>
        <end position="964"/>
    </location>
</feature>
<dbReference type="InterPro" id="IPR011990">
    <property type="entry name" value="TPR-like_helical_dom_sf"/>
</dbReference>
<dbReference type="PROSITE" id="PS51375">
    <property type="entry name" value="PPR"/>
    <property type="match status" value="6"/>
</dbReference>
<dbReference type="Pfam" id="PF20431">
    <property type="entry name" value="E_motif"/>
    <property type="match status" value="1"/>
</dbReference>
<protein>
    <recommendedName>
        <fullName evidence="4">DYW domain-containing protein</fullName>
    </recommendedName>
</protein>
<accession>A0AAD8P6A8</accession>
<dbReference type="InterPro" id="IPR032867">
    <property type="entry name" value="DYW_dom"/>
</dbReference>
<dbReference type="FunFam" id="1.25.40.10:FF:000344">
    <property type="entry name" value="Pentatricopeptide repeat-containing protein"/>
    <property type="match status" value="1"/>
</dbReference>
<feature type="repeat" description="PPR" evidence="3">
    <location>
        <begin position="657"/>
        <end position="691"/>
    </location>
</feature>
<dbReference type="PANTHER" id="PTHR47926">
    <property type="entry name" value="PENTATRICOPEPTIDE REPEAT-CONTAINING PROTEIN"/>
    <property type="match status" value="1"/>
</dbReference>
<comment type="similarity">
    <text evidence="1">Belongs to the PPR family. PCMP-H subfamily.</text>
</comment>
<name>A0AAD8P6A8_TARER</name>
<dbReference type="InterPro" id="IPR046960">
    <property type="entry name" value="PPR_At4g14850-like_plant"/>
</dbReference>
<dbReference type="InterPro" id="IPR002885">
    <property type="entry name" value="PPR_rpt"/>
</dbReference>
<feature type="repeat" description="PPR" evidence="3">
    <location>
        <begin position="151"/>
        <end position="185"/>
    </location>
</feature>
<dbReference type="FunFam" id="1.25.40.10:FF:000343">
    <property type="entry name" value="Pentatricopeptide repeat-containing protein At3g58590"/>
    <property type="match status" value="1"/>
</dbReference>
<evidence type="ECO:0000259" key="4">
    <source>
        <dbReference type="Pfam" id="PF14432"/>
    </source>
</evidence>
<feature type="repeat" description="PPR" evidence="3">
    <location>
        <begin position="252"/>
        <end position="286"/>
    </location>
</feature>